<keyword evidence="6 11" id="KW-0862">Zinc</keyword>
<keyword evidence="4 11" id="KW-0479">Metal-binding</keyword>
<dbReference type="Proteomes" id="UP001620626">
    <property type="component" value="Unassembled WGS sequence"/>
</dbReference>
<dbReference type="AlphaFoldDB" id="A0ABD2LBB4"/>
<evidence type="ECO:0000256" key="6">
    <source>
        <dbReference type="ARBA" id="ARBA00022833"/>
    </source>
</evidence>
<dbReference type="GO" id="GO:0046872">
    <property type="term" value="F:metal ion binding"/>
    <property type="evidence" value="ECO:0007669"/>
    <property type="project" value="UniProtKB-KW"/>
</dbReference>
<evidence type="ECO:0000256" key="12">
    <source>
        <dbReference type="SAM" id="SignalP"/>
    </source>
</evidence>
<dbReference type="SUPFAM" id="SSF50447">
    <property type="entry name" value="Translation proteins"/>
    <property type="match status" value="1"/>
</dbReference>
<evidence type="ECO:0000256" key="8">
    <source>
        <dbReference type="ARBA" id="ARBA00023187"/>
    </source>
</evidence>
<dbReference type="PANTHER" id="PTHR12111">
    <property type="entry name" value="SPLICING FACTOR YJU2"/>
    <property type="match status" value="1"/>
</dbReference>
<name>A0ABD2LBB4_9BILA</name>
<dbReference type="Gene3D" id="2.40.10.190">
    <property type="entry name" value="translation elongation factor selb, chain A, domain 4"/>
    <property type="match status" value="1"/>
</dbReference>
<sequence>MRVIVVTILSLCGLGRGINATATTRIMLWMSCVWMSWVMDELGMDELGMDELGMDELGLPRAKQVLEIWFFKQNSRLITLTLNTLQKYYPPDFDPAKIPKAKQPRNRQFIQRVMTPFNMRCNTCNEYIYKGKKFNMRRETAEGENYLGLKIFRFYFRCPNCLAEITFKTDIENVDYQAEHGATRLFDAFKFYQEQERREEVKEEEEKADAMKMLEKRTKMSKIEMEALGHIEELQESNRRYEKIDAIAYINETEQQRAMSFADQIRVQEEEDEREVERLVGRANGGKIERRLNDDEAVEQEKADNWKMVEAAEQSQQQPIRRRAGPKSARRLYVKAVFTGYKRGHRSQHENTSLLKLDGVNDKSDASFYLGKRAVYMYKGHKMIARGGGPKTRVRAIWGRITRVHGNSGVVRAKFRHNLPPSAMGKRIRVMLYPSNI</sequence>
<reference evidence="13 14" key="1">
    <citation type="submission" date="2024-10" db="EMBL/GenBank/DDBJ databases">
        <authorList>
            <person name="Kim D."/>
        </authorList>
    </citation>
    <scope>NUCLEOTIDE SEQUENCE [LARGE SCALE GENOMIC DNA]</scope>
    <source>
        <strain evidence="13">BH-2024</strain>
    </source>
</reference>
<dbReference type="InterPro" id="IPR038661">
    <property type="entry name" value="Ribosomal_eL33_sf"/>
</dbReference>
<dbReference type="HAMAP" id="MF_03226">
    <property type="entry name" value="YJU2"/>
    <property type="match status" value="1"/>
</dbReference>
<keyword evidence="10" id="KW-0687">Ribonucleoprotein</keyword>
<keyword evidence="12" id="KW-0732">Signal</keyword>
<comment type="similarity">
    <text evidence="11">Belongs to the CWC16 family. YJU2 subfamily.</text>
</comment>
<evidence type="ECO:0000256" key="7">
    <source>
        <dbReference type="ARBA" id="ARBA00022980"/>
    </source>
</evidence>
<dbReference type="GO" id="GO:0000349">
    <property type="term" value="P:generation of catalytic spliceosome for first transesterification step"/>
    <property type="evidence" value="ECO:0007669"/>
    <property type="project" value="UniProtKB-UniRule"/>
</dbReference>
<evidence type="ECO:0000313" key="14">
    <source>
        <dbReference type="Proteomes" id="UP001620626"/>
    </source>
</evidence>
<comment type="subunit">
    <text evidence="11">Component of the spliceosome. Present in the activated B complex, the catalytically activated B* complex which catalyzes the branching, the catalytic step 1 C complex catalyzing the exon ligation, and the postcatalytic P complex containing the ligated exons (mRNA) and the excised lariat intron.</text>
</comment>
<dbReference type="InterPro" id="IPR043701">
    <property type="entry name" value="Yju2"/>
</dbReference>
<dbReference type="Pfam" id="PF01247">
    <property type="entry name" value="Ribosomal_L35Ae"/>
    <property type="match status" value="1"/>
</dbReference>
<evidence type="ECO:0000256" key="1">
    <source>
        <dbReference type="ARBA" id="ARBA00004123"/>
    </source>
</evidence>
<organism evidence="13 14">
    <name type="scientific">Heterodera trifolii</name>
    <dbReference type="NCBI Taxonomy" id="157864"/>
    <lineage>
        <taxon>Eukaryota</taxon>
        <taxon>Metazoa</taxon>
        <taxon>Ecdysozoa</taxon>
        <taxon>Nematoda</taxon>
        <taxon>Chromadorea</taxon>
        <taxon>Rhabditida</taxon>
        <taxon>Tylenchina</taxon>
        <taxon>Tylenchomorpha</taxon>
        <taxon>Tylenchoidea</taxon>
        <taxon>Heteroderidae</taxon>
        <taxon>Heteroderinae</taxon>
        <taxon>Heterodera</taxon>
    </lineage>
</organism>
<keyword evidence="7" id="KW-0689">Ribosomal protein</keyword>
<dbReference type="PANTHER" id="PTHR12111:SF1">
    <property type="entry name" value="SPLICING FACTOR YJU2"/>
    <property type="match status" value="1"/>
</dbReference>
<evidence type="ECO:0000256" key="3">
    <source>
        <dbReference type="ARBA" id="ARBA00022664"/>
    </source>
</evidence>
<gene>
    <name evidence="13" type="ORF">niasHT_016970</name>
</gene>
<dbReference type="InterPro" id="IPR009000">
    <property type="entry name" value="Transl_B-barrel_sf"/>
</dbReference>
<dbReference type="InterPro" id="IPR001780">
    <property type="entry name" value="Ribosomal_eL33"/>
</dbReference>
<keyword evidence="14" id="KW-1185">Reference proteome</keyword>
<comment type="function">
    <text evidence="11">Part of the spliceosome which catalyzes two sequential transesterification reactions, first the excision of the non-coding intron from pre-mRNA and then the ligation of the coding exons to form the mature mRNA. Plays a role in stabilizing the structure of the spliceosome catalytic core and docking of the branch helix into the active site, producing 5'-exon and lariat intron-3'-intermediates.</text>
</comment>
<accession>A0ABD2LBB4</accession>
<dbReference type="GO" id="GO:0071006">
    <property type="term" value="C:U2-type catalytic step 1 spliceosome"/>
    <property type="evidence" value="ECO:0007669"/>
    <property type="project" value="UniProtKB-UniRule"/>
</dbReference>
<comment type="caution">
    <text evidence="13">The sequence shown here is derived from an EMBL/GenBank/DDBJ whole genome shotgun (WGS) entry which is preliminary data.</text>
</comment>
<evidence type="ECO:0000313" key="13">
    <source>
        <dbReference type="EMBL" id="KAL3112197.1"/>
    </source>
</evidence>
<keyword evidence="5 11" id="KW-0747">Spliceosome</keyword>
<dbReference type="HAMAP" id="MF_00573">
    <property type="entry name" value="Ribosomal_eL33"/>
    <property type="match status" value="1"/>
</dbReference>
<keyword evidence="3" id="KW-0507">mRNA processing</keyword>
<evidence type="ECO:0000256" key="2">
    <source>
        <dbReference type="ARBA" id="ARBA00009269"/>
    </source>
</evidence>
<keyword evidence="9 11" id="KW-0539">Nucleus</keyword>
<feature type="binding site" evidence="11">
    <location>
        <position position="121"/>
    </location>
    <ligand>
        <name>Zn(2+)</name>
        <dbReference type="ChEBI" id="CHEBI:29105"/>
    </ligand>
</feature>
<evidence type="ECO:0000256" key="4">
    <source>
        <dbReference type="ARBA" id="ARBA00022723"/>
    </source>
</evidence>
<evidence type="ECO:0000256" key="9">
    <source>
        <dbReference type="ARBA" id="ARBA00023242"/>
    </source>
</evidence>
<feature type="binding site" evidence="11">
    <location>
        <position position="161"/>
    </location>
    <ligand>
        <name>Zn(2+)</name>
        <dbReference type="ChEBI" id="CHEBI:29105"/>
    </ligand>
</feature>
<protein>
    <recommendedName>
        <fullName evidence="11">Splicing factor YJU2</fullName>
    </recommendedName>
</protein>
<comment type="similarity">
    <text evidence="2">Belongs to the eukaryotic ribosomal protein eL33 family.</text>
</comment>
<evidence type="ECO:0000256" key="11">
    <source>
        <dbReference type="HAMAP-Rule" id="MF_03226"/>
    </source>
</evidence>
<comment type="subcellular location">
    <subcellularLocation>
        <location evidence="1 11">Nucleus</location>
    </subcellularLocation>
</comment>
<feature type="signal peptide" evidence="12">
    <location>
        <begin position="1"/>
        <end position="17"/>
    </location>
</feature>
<dbReference type="EMBL" id="JBICBT010000479">
    <property type="protein sequence ID" value="KAL3112197.1"/>
    <property type="molecule type" value="Genomic_DNA"/>
</dbReference>
<feature type="binding site" evidence="11">
    <location>
        <position position="124"/>
    </location>
    <ligand>
        <name>Zn(2+)</name>
        <dbReference type="ChEBI" id="CHEBI:29105"/>
    </ligand>
</feature>
<dbReference type="GO" id="GO:0005840">
    <property type="term" value="C:ribosome"/>
    <property type="evidence" value="ECO:0007669"/>
    <property type="project" value="UniProtKB-KW"/>
</dbReference>
<dbReference type="InterPro" id="IPR007590">
    <property type="entry name" value="Saf4/Yju2"/>
</dbReference>
<feature type="binding site" evidence="11">
    <location>
        <position position="158"/>
    </location>
    <ligand>
        <name>Zn(2+)</name>
        <dbReference type="ChEBI" id="CHEBI:29105"/>
    </ligand>
</feature>
<proteinExistence type="inferred from homology"/>
<dbReference type="FunFam" id="2.40.10.190:FF:000001">
    <property type="entry name" value="60S ribosomal protein L35a"/>
    <property type="match status" value="1"/>
</dbReference>
<evidence type="ECO:0000256" key="5">
    <source>
        <dbReference type="ARBA" id="ARBA00022728"/>
    </source>
</evidence>
<feature type="chain" id="PRO_5044756321" description="Splicing factor YJU2" evidence="12">
    <location>
        <begin position="18"/>
        <end position="437"/>
    </location>
</feature>
<dbReference type="Pfam" id="PF04502">
    <property type="entry name" value="Saf4_Yju2"/>
    <property type="match status" value="1"/>
</dbReference>
<keyword evidence="8" id="KW-0508">mRNA splicing</keyword>
<evidence type="ECO:0000256" key="10">
    <source>
        <dbReference type="ARBA" id="ARBA00023274"/>
    </source>
</evidence>